<reference evidence="3" key="2">
    <citation type="submission" date="2021-04" db="EMBL/GenBank/DDBJ databases">
        <authorList>
            <person name="Gilroy R."/>
        </authorList>
    </citation>
    <scope>NUCLEOTIDE SEQUENCE</scope>
    <source>
        <strain evidence="3">CHK195-6426</strain>
    </source>
</reference>
<protein>
    <submittedName>
        <fullName evidence="3">GerMN domain-containing protein</fullName>
    </submittedName>
</protein>
<feature type="signal peptide" evidence="1">
    <location>
        <begin position="1"/>
        <end position="18"/>
    </location>
</feature>
<dbReference type="Pfam" id="PF10646">
    <property type="entry name" value="Germane"/>
    <property type="match status" value="2"/>
</dbReference>
<gene>
    <name evidence="3" type="ORF">H9742_06040</name>
</gene>
<feature type="domain" description="GerMN" evidence="2">
    <location>
        <begin position="59"/>
        <end position="144"/>
    </location>
</feature>
<dbReference type="AlphaFoldDB" id="A0A9D1R3M7"/>
<sequence length="304" mass="34279">MKKWNSILLFLFCLLVLGACGRKQESGENIYQVYYVSNTETKVEMHEHQMQGTTTEQQLDELIECLSTMPEKLEYKAPFAMGFSLLDVSLEEERVLLNVDAAYKEMPPTTEVLVRAAIVRTLTQIPEISYVGINVEGEQLYDNLENPVGWMSADQFIDNDGNEINTYELVRVSLYFANEGGDQLIETYREKHYSTNTPLERFVVEELIAGPSGQIEGVYPSVNPDTEIINVMTRDGICYVNLDETFLTVVNNVPTEISIYAVVNSLVELSNINRVQILINGEVPASFGSAAYERNLDMVTTLEP</sequence>
<dbReference type="EMBL" id="DXGH01000033">
    <property type="protein sequence ID" value="HIW81081.1"/>
    <property type="molecule type" value="Genomic_DNA"/>
</dbReference>
<feature type="domain" description="GerMN" evidence="2">
    <location>
        <begin position="200"/>
        <end position="288"/>
    </location>
</feature>
<reference evidence="3" key="1">
    <citation type="journal article" date="2021" name="PeerJ">
        <title>Extensive microbial diversity within the chicken gut microbiome revealed by metagenomics and culture.</title>
        <authorList>
            <person name="Gilroy R."/>
            <person name="Ravi A."/>
            <person name="Getino M."/>
            <person name="Pursley I."/>
            <person name="Horton D.L."/>
            <person name="Alikhan N.F."/>
            <person name="Baker D."/>
            <person name="Gharbi K."/>
            <person name="Hall N."/>
            <person name="Watson M."/>
            <person name="Adriaenssens E.M."/>
            <person name="Foster-Nyarko E."/>
            <person name="Jarju S."/>
            <person name="Secka A."/>
            <person name="Antonio M."/>
            <person name="Oren A."/>
            <person name="Chaudhuri R.R."/>
            <person name="La Ragione R."/>
            <person name="Hildebrand F."/>
            <person name="Pallen M.J."/>
        </authorList>
    </citation>
    <scope>NUCLEOTIDE SEQUENCE</scope>
    <source>
        <strain evidence="3">CHK195-6426</strain>
    </source>
</reference>
<dbReference type="InterPro" id="IPR019606">
    <property type="entry name" value="GerMN"/>
</dbReference>
<proteinExistence type="predicted"/>
<accession>A0A9D1R3M7</accession>
<evidence type="ECO:0000259" key="2">
    <source>
        <dbReference type="SMART" id="SM00909"/>
    </source>
</evidence>
<dbReference type="SMART" id="SM00909">
    <property type="entry name" value="Germane"/>
    <property type="match status" value="2"/>
</dbReference>
<name>A0A9D1R3M7_9FIRM</name>
<feature type="chain" id="PRO_5038593434" evidence="1">
    <location>
        <begin position="19"/>
        <end position="304"/>
    </location>
</feature>
<dbReference type="PROSITE" id="PS51257">
    <property type="entry name" value="PROKAR_LIPOPROTEIN"/>
    <property type="match status" value="1"/>
</dbReference>
<keyword evidence="1" id="KW-0732">Signal</keyword>
<organism evidence="3 4">
    <name type="scientific">Candidatus Acetatifactor stercoripullorum</name>
    <dbReference type="NCBI Taxonomy" id="2838414"/>
    <lineage>
        <taxon>Bacteria</taxon>
        <taxon>Bacillati</taxon>
        <taxon>Bacillota</taxon>
        <taxon>Clostridia</taxon>
        <taxon>Lachnospirales</taxon>
        <taxon>Lachnospiraceae</taxon>
        <taxon>Acetatifactor</taxon>
    </lineage>
</organism>
<evidence type="ECO:0000313" key="3">
    <source>
        <dbReference type="EMBL" id="HIW81081.1"/>
    </source>
</evidence>
<comment type="caution">
    <text evidence="3">The sequence shown here is derived from an EMBL/GenBank/DDBJ whole genome shotgun (WGS) entry which is preliminary data.</text>
</comment>
<evidence type="ECO:0000313" key="4">
    <source>
        <dbReference type="Proteomes" id="UP000824265"/>
    </source>
</evidence>
<dbReference type="Proteomes" id="UP000824265">
    <property type="component" value="Unassembled WGS sequence"/>
</dbReference>
<evidence type="ECO:0000256" key="1">
    <source>
        <dbReference type="SAM" id="SignalP"/>
    </source>
</evidence>